<reference evidence="3 5" key="2">
    <citation type="submission" date="2018-08" db="EMBL/GenBank/DDBJ databases">
        <title>Bacillus clarus sp. nov. strain PS00077A.</title>
        <authorList>
            <person name="Mendez Acevedo M."/>
            <person name="Carroll L."/>
            <person name="Mukherjee M."/>
            <person name="Wiedmann M."/>
            <person name="Kovac J."/>
        </authorList>
    </citation>
    <scope>NUCLEOTIDE SEQUENCE [LARGE SCALE GENOMIC DNA]</scope>
    <source>
        <strain evidence="3 5">PS00077A</strain>
    </source>
</reference>
<dbReference type="EMBL" id="JMQC01000007">
    <property type="protein sequence ID" value="KFN04732.1"/>
    <property type="molecule type" value="Genomic_DNA"/>
</dbReference>
<dbReference type="RefSeq" id="WP_042978711.1">
    <property type="nucleotide sequence ID" value="NZ_JMQC01000007.1"/>
</dbReference>
<evidence type="ECO:0000313" key="4">
    <source>
        <dbReference type="Proteomes" id="UP000029389"/>
    </source>
</evidence>
<proteinExistence type="predicted"/>
<dbReference type="InterPro" id="IPR010180">
    <property type="entry name" value="CRISPR-assoc_prot_CXXC-CXXC"/>
</dbReference>
<keyword evidence="5" id="KW-1185">Reference proteome</keyword>
<dbReference type="EMBL" id="QVOD01000052">
    <property type="protein sequence ID" value="RFT63196.1"/>
    <property type="molecule type" value="Genomic_DNA"/>
</dbReference>
<evidence type="ECO:0000259" key="1">
    <source>
        <dbReference type="Pfam" id="PF09706"/>
    </source>
</evidence>
<gene>
    <name evidence="3" type="primary">cas8a1</name>
    <name evidence="3" type="ORF">D0U04_25840</name>
    <name evidence="2" type="ORF">DJ93_5952</name>
</gene>
<dbReference type="AlphaFoldDB" id="A0A090Z273"/>
<dbReference type="NCBIfam" id="TIGR01908">
    <property type="entry name" value="cas_CXXC_CXXC"/>
    <property type="match status" value="1"/>
</dbReference>
<accession>A0A090Z273</accession>
<dbReference type="InterPro" id="IPR019121">
    <property type="entry name" value="CRISPR-assoc_CXXC-CXXC_dom"/>
</dbReference>
<sequence>MLLTKEAIPLPAGEWAIDQGLVGYYRILKHAGIKVQVTDEGILFDPEHLKDFEQHYFNFFLNRYSVAKRDEQIIRREFSNFRRESELKDNTGTKGKIQLAKKLLDETIKRTVIEKVEKKFEDTIIKKRLVEFAHKIRNQKAYILEMEEWIEQYLEALAEPSIDHKLTLNYFKAKVLGTYFGQVSFLNVLHTAKTIEEQKVIFRKDYIESLLVDLELQQVISQAQSSDEIMNYLKLSTHESAKHLRTKFKKNTIEQIREYISNSVNHCNFFDSQWAFEQYSESHFSPLSMSAPKALNFYWGANGVLAIPISKLAKLILFCAPAGASIVGDKSLFVQREGRFEQVIQANNIYEIGRSKEKAFDEILFDLIAEQQTKAHQTQQNYLILEYSSEYNAKKTDLQYLHLTSGLCSLFNSDTCAKWFGHLKYKLRSQIVHSFLRYQDPKSIIHHHLRIKLKEGHFANEIVYACLLRYYFIFLVKGEGTLETNLSIGRKRIWSAFYAGVEIRKAMEEGKIRSIAYRLLNAVRANDKKMFLDTVMRLYMSVEKPLPPVFINVLDESQIDFATIADSFIAGLISKEGEKGDEQ</sequence>
<evidence type="ECO:0000313" key="3">
    <source>
        <dbReference type="EMBL" id="RFT63196.1"/>
    </source>
</evidence>
<evidence type="ECO:0000313" key="5">
    <source>
        <dbReference type="Proteomes" id="UP000264294"/>
    </source>
</evidence>
<protein>
    <submittedName>
        <fullName evidence="2">Putative cRISPR-associated CXXC CXXC protein Cst1</fullName>
    </submittedName>
    <submittedName>
        <fullName evidence="3">Type I-B CRISPR-associated protein Cas8b1/Cst1</fullName>
    </submittedName>
</protein>
<dbReference type="Proteomes" id="UP000264294">
    <property type="component" value="Unassembled WGS sequence"/>
</dbReference>
<feature type="domain" description="CRISPR-associated protein CXXC-CXXC" evidence="1">
    <location>
        <begin position="276"/>
        <end position="324"/>
    </location>
</feature>
<evidence type="ECO:0000313" key="2">
    <source>
        <dbReference type="EMBL" id="KFN04732.1"/>
    </source>
</evidence>
<comment type="caution">
    <text evidence="2">The sequence shown here is derived from an EMBL/GenBank/DDBJ whole genome shotgun (WGS) entry which is preliminary data.</text>
</comment>
<reference evidence="2 4" key="1">
    <citation type="submission" date="2014-04" db="EMBL/GenBank/DDBJ databases">
        <authorList>
            <person name="Bishop-Lilly K.A."/>
            <person name="Broomall S.M."/>
            <person name="Chain P.S."/>
            <person name="Chertkov O."/>
            <person name="Coyne S.R."/>
            <person name="Daligault H.E."/>
            <person name="Davenport K.W."/>
            <person name="Erkkila T."/>
            <person name="Frey K.G."/>
            <person name="Gibbons H.S."/>
            <person name="Gu W."/>
            <person name="Jaissle J."/>
            <person name="Johnson S.L."/>
            <person name="Koroleva G.I."/>
            <person name="Ladner J.T."/>
            <person name="Lo C.-C."/>
            <person name="Minogue T.D."/>
            <person name="Munk C."/>
            <person name="Palacios G.F."/>
            <person name="Redden C.L."/>
            <person name="Rosenzweig C.N."/>
            <person name="Scholz M.B."/>
            <person name="Teshima H."/>
            <person name="Xu Y."/>
        </authorList>
    </citation>
    <scope>NUCLEOTIDE SEQUENCE [LARGE SCALE GENOMIC DNA]</scope>
    <source>
        <strain evidence="2 4">BHP</strain>
    </source>
</reference>
<dbReference type="PATRIC" id="fig|1405.8.peg.123"/>
<dbReference type="Pfam" id="PF09706">
    <property type="entry name" value="Cas_CXXC_CXXC"/>
    <property type="match status" value="1"/>
</dbReference>
<organism evidence="2 4">
    <name type="scientific">Bacillus clarus</name>
    <dbReference type="NCBI Taxonomy" id="2338372"/>
    <lineage>
        <taxon>Bacteria</taxon>
        <taxon>Bacillati</taxon>
        <taxon>Bacillota</taxon>
        <taxon>Bacilli</taxon>
        <taxon>Bacillales</taxon>
        <taxon>Bacillaceae</taxon>
        <taxon>Bacillus</taxon>
        <taxon>Bacillus cereus group</taxon>
    </lineage>
</organism>
<name>A0A090Z273_9BACI</name>
<dbReference type="Proteomes" id="UP000029389">
    <property type="component" value="Unassembled WGS sequence"/>
</dbReference>